<accession>A0A5B7HTT6</accession>
<dbReference type="OrthoDB" id="6332568at2759"/>
<dbReference type="AlphaFoldDB" id="A0A5B7HTT6"/>
<sequence>MCTIHGIVILGILLAVLDVIHSLITSAFYCYQLVMDIFYLCPLNMDVTLCHNKIYVYEQLGFVTVILQSKLKKG</sequence>
<gene>
    <name evidence="1" type="ORF">E2C01_066174</name>
</gene>
<dbReference type="EMBL" id="VSRR010033715">
    <property type="protein sequence ID" value="MPC71884.1"/>
    <property type="molecule type" value="Genomic_DNA"/>
</dbReference>
<comment type="caution">
    <text evidence="1">The sequence shown here is derived from an EMBL/GenBank/DDBJ whole genome shotgun (WGS) entry which is preliminary data.</text>
</comment>
<proteinExistence type="predicted"/>
<reference evidence="1 2" key="1">
    <citation type="submission" date="2019-05" db="EMBL/GenBank/DDBJ databases">
        <title>Another draft genome of Portunus trituberculatus and its Hox gene families provides insights of decapod evolution.</title>
        <authorList>
            <person name="Jeong J.-H."/>
            <person name="Song I."/>
            <person name="Kim S."/>
            <person name="Choi T."/>
            <person name="Kim D."/>
            <person name="Ryu S."/>
            <person name="Kim W."/>
        </authorList>
    </citation>
    <scope>NUCLEOTIDE SEQUENCE [LARGE SCALE GENOMIC DNA]</scope>
    <source>
        <tissue evidence="1">Muscle</tissue>
    </source>
</reference>
<evidence type="ECO:0000313" key="2">
    <source>
        <dbReference type="Proteomes" id="UP000324222"/>
    </source>
</evidence>
<evidence type="ECO:0000313" key="1">
    <source>
        <dbReference type="EMBL" id="MPC71884.1"/>
    </source>
</evidence>
<keyword evidence="2" id="KW-1185">Reference proteome</keyword>
<protein>
    <submittedName>
        <fullName evidence="1">Uncharacterized protein</fullName>
    </submittedName>
</protein>
<organism evidence="1 2">
    <name type="scientific">Portunus trituberculatus</name>
    <name type="common">Swimming crab</name>
    <name type="synonym">Neptunus trituberculatus</name>
    <dbReference type="NCBI Taxonomy" id="210409"/>
    <lineage>
        <taxon>Eukaryota</taxon>
        <taxon>Metazoa</taxon>
        <taxon>Ecdysozoa</taxon>
        <taxon>Arthropoda</taxon>
        <taxon>Crustacea</taxon>
        <taxon>Multicrustacea</taxon>
        <taxon>Malacostraca</taxon>
        <taxon>Eumalacostraca</taxon>
        <taxon>Eucarida</taxon>
        <taxon>Decapoda</taxon>
        <taxon>Pleocyemata</taxon>
        <taxon>Brachyura</taxon>
        <taxon>Eubrachyura</taxon>
        <taxon>Portunoidea</taxon>
        <taxon>Portunidae</taxon>
        <taxon>Portuninae</taxon>
        <taxon>Portunus</taxon>
    </lineage>
</organism>
<name>A0A5B7HTT6_PORTR</name>
<dbReference type="Proteomes" id="UP000324222">
    <property type="component" value="Unassembled WGS sequence"/>
</dbReference>